<accession>A0A369JQV1</accession>
<name>A0A369JQV1_HYPMA</name>
<keyword evidence="2" id="KW-1185">Reference proteome</keyword>
<dbReference type="InParanoid" id="A0A369JQV1"/>
<dbReference type="AlphaFoldDB" id="A0A369JQV1"/>
<protein>
    <submittedName>
        <fullName evidence="1">Uncharacterized protein</fullName>
    </submittedName>
</protein>
<organism evidence="1 2">
    <name type="scientific">Hypsizygus marmoreus</name>
    <name type="common">White beech mushroom</name>
    <name type="synonym">Agaricus marmoreus</name>
    <dbReference type="NCBI Taxonomy" id="39966"/>
    <lineage>
        <taxon>Eukaryota</taxon>
        <taxon>Fungi</taxon>
        <taxon>Dikarya</taxon>
        <taxon>Basidiomycota</taxon>
        <taxon>Agaricomycotina</taxon>
        <taxon>Agaricomycetes</taxon>
        <taxon>Agaricomycetidae</taxon>
        <taxon>Agaricales</taxon>
        <taxon>Tricholomatineae</taxon>
        <taxon>Lyophyllaceae</taxon>
        <taxon>Hypsizygus</taxon>
    </lineage>
</organism>
<sequence>MGRREVHRIASDLRVIELEEDATLLDNVLGNKATLSRVVIVWLGNSRYHPRYFVPLSFFDPGSFTLEVEFSTRALGDYPYTVEGARCGHLPESYPETIGKSLEMAISIRITLPIDPRRWLSVSRFTFYCPQAWWTDCRQPCGMLRALSRTNNPKRLKLHRGSPRLRSIEVNNRLFVPFGVPKQLPSSSFNLE</sequence>
<gene>
    <name evidence="1" type="ORF">Hypma_008220</name>
</gene>
<evidence type="ECO:0000313" key="1">
    <source>
        <dbReference type="EMBL" id="RDB24659.1"/>
    </source>
</evidence>
<dbReference type="Proteomes" id="UP000076154">
    <property type="component" value="Unassembled WGS sequence"/>
</dbReference>
<dbReference type="EMBL" id="LUEZ02000042">
    <property type="protein sequence ID" value="RDB24659.1"/>
    <property type="molecule type" value="Genomic_DNA"/>
</dbReference>
<proteinExistence type="predicted"/>
<evidence type="ECO:0000313" key="2">
    <source>
        <dbReference type="Proteomes" id="UP000076154"/>
    </source>
</evidence>
<comment type="caution">
    <text evidence="1">The sequence shown here is derived from an EMBL/GenBank/DDBJ whole genome shotgun (WGS) entry which is preliminary data.</text>
</comment>
<reference evidence="1" key="1">
    <citation type="submission" date="2018-04" db="EMBL/GenBank/DDBJ databases">
        <title>Whole genome sequencing of Hypsizygus marmoreus.</title>
        <authorList>
            <person name="Choi I.-G."/>
            <person name="Min B."/>
            <person name="Kim J.-G."/>
            <person name="Kim S."/>
            <person name="Oh Y.-L."/>
            <person name="Kong W.-S."/>
            <person name="Park H."/>
            <person name="Jeong J."/>
            <person name="Song E.-S."/>
        </authorList>
    </citation>
    <scope>NUCLEOTIDE SEQUENCE [LARGE SCALE GENOMIC DNA]</scope>
    <source>
        <strain evidence="1">51987-8</strain>
    </source>
</reference>